<dbReference type="EC" id="4.2.2.29" evidence="7"/>
<dbReference type="InterPro" id="IPR003770">
    <property type="entry name" value="MLTG-like"/>
</dbReference>
<keyword evidence="10" id="KW-1185">Reference proteome</keyword>
<comment type="similarity">
    <text evidence="7">Belongs to the transglycosylase MltG family.</text>
</comment>
<organism evidence="9 10">
    <name type="scientific">Brooklawnia cerclae</name>
    <dbReference type="NCBI Taxonomy" id="349934"/>
    <lineage>
        <taxon>Bacteria</taxon>
        <taxon>Bacillati</taxon>
        <taxon>Actinomycetota</taxon>
        <taxon>Actinomycetes</taxon>
        <taxon>Propionibacteriales</taxon>
        <taxon>Propionibacteriaceae</taxon>
        <taxon>Brooklawnia</taxon>
    </lineage>
</organism>
<dbReference type="NCBIfam" id="TIGR00247">
    <property type="entry name" value="endolytic transglycosylase MltG"/>
    <property type="match status" value="1"/>
</dbReference>
<comment type="function">
    <text evidence="7">Functions as a peptidoglycan terminase that cleaves nascent peptidoglycan strands endolytically to terminate their elongation.</text>
</comment>
<reference evidence="9 10" key="1">
    <citation type="submission" date="2020-02" db="EMBL/GenBank/DDBJ databases">
        <title>Sequencing the genomes of 1000 actinobacteria strains.</title>
        <authorList>
            <person name="Klenk H.-P."/>
        </authorList>
    </citation>
    <scope>NUCLEOTIDE SEQUENCE [LARGE SCALE GENOMIC DNA]</scope>
    <source>
        <strain evidence="9 10">DSM 19609</strain>
    </source>
</reference>
<dbReference type="HAMAP" id="MF_02065">
    <property type="entry name" value="MltG"/>
    <property type="match status" value="1"/>
</dbReference>
<feature type="compositionally biased region" description="Acidic residues" evidence="8">
    <location>
        <begin position="94"/>
        <end position="103"/>
    </location>
</feature>
<keyword evidence="1 7" id="KW-1003">Cell membrane</keyword>
<evidence type="ECO:0000256" key="1">
    <source>
        <dbReference type="ARBA" id="ARBA00022475"/>
    </source>
</evidence>
<dbReference type="Gene3D" id="3.30.1490.480">
    <property type="entry name" value="Endolytic murein transglycosylase"/>
    <property type="match status" value="1"/>
</dbReference>
<dbReference type="Proteomes" id="UP000749311">
    <property type="component" value="Unassembled WGS sequence"/>
</dbReference>
<evidence type="ECO:0000256" key="5">
    <source>
        <dbReference type="ARBA" id="ARBA00023239"/>
    </source>
</evidence>
<keyword evidence="2 7" id="KW-0812">Transmembrane</keyword>
<comment type="caution">
    <text evidence="9">The sequence shown here is derived from an EMBL/GenBank/DDBJ whole genome shotgun (WGS) entry which is preliminary data.</text>
</comment>
<proteinExistence type="inferred from homology"/>
<feature type="site" description="Important for catalytic activity" evidence="7">
    <location>
        <position position="374"/>
    </location>
</feature>
<dbReference type="CDD" id="cd08010">
    <property type="entry name" value="MltG_like"/>
    <property type="match status" value="1"/>
</dbReference>
<keyword evidence="4 7" id="KW-0472">Membrane</keyword>
<evidence type="ECO:0000256" key="6">
    <source>
        <dbReference type="ARBA" id="ARBA00023316"/>
    </source>
</evidence>
<evidence type="ECO:0000256" key="7">
    <source>
        <dbReference type="HAMAP-Rule" id="MF_02065"/>
    </source>
</evidence>
<accession>A0ABX0SDS7</accession>
<dbReference type="RefSeq" id="WP_243863487.1">
    <property type="nucleotide sequence ID" value="NZ_BAAAOO010000015.1"/>
</dbReference>
<name>A0ABX0SDS7_9ACTN</name>
<comment type="catalytic activity">
    <reaction evidence="7">
        <text>a peptidoglycan chain = a peptidoglycan chain with N-acetyl-1,6-anhydromuramyl-[peptide] at the reducing end + a peptidoglycan chain with N-acetylglucosamine at the non-reducing end.</text>
        <dbReference type="EC" id="4.2.2.29"/>
    </reaction>
</comment>
<dbReference type="EMBL" id="JAAMOZ010000001">
    <property type="protein sequence ID" value="NIH56537.1"/>
    <property type="molecule type" value="Genomic_DNA"/>
</dbReference>
<dbReference type="PANTHER" id="PTHR30518:SF2">
    <property type="entry name" value="ENDOLYTIC MUREIN TRANSGLYCOSYLASE"/>
    <property type="match status" value="1"/>
</dbReference>
<protein>
    <recommendedName>
        <fullName evidence="7">Endolytic murein transglycosylase</fullName>
        <ecNumber evidence="7">4.2.2.29</ecNumber>
    </recommendedName>
    <alternativeName>
        <fullName evidence="7">Peptidoglycan lytic transglycosylase</fullName>
    </alternativeName>
    <alternativeName>
        <fullName evidence="7">Peptidoglycan polymerization terminase</fullName>
    </alternativeName>
</protein>
<feature type="region of interest" description="Disordered" evidence="8">
    <location>
        <begin position="1"/>
        <end position="103"/>
    </location>
</feature>
<sequence length="500" mass="53947">MSRFLDEGEPEGFDYDASPRRDGRSVSGHRYAQDAPAGPYWSGYEAVDDPVDDAMEDTQYHPVVRPDDDPYSDARPYTSDDARTDDSYGGPYLADDDSYSDADPDQEVAYEQETGYEDDDEYLDELDDEPEEEYYEEPDVPRRRWSRALKSLLAVGLSLGILVGGGYVVYTKLLDGYISFTTVADYPGPGEQDVTIEIPQGASISQMGDILVASDVVASSRAFVQAAQENTASAGIQPGTYQLMTKMSASDAVAAMLDPNTMVRNQVTIPEGLRNTLVVAEISEVTGIAQADLEAALADPGQIGLPSYANGNAEGFLFPDTYAFDSDPTAVEVLSQMTAEFADVAEEVQLEQKAAALGITTYQAVVVASIIEKETTDPAYGPDIAQVLYNRLRMGMALQLDSTVIYANNSSGTITTTDEERALDSPYNTYVYAGLPPGAISNPGKNALISALNPTQGSYLYFVAVNPDTGETKFASDDAGHDANVAEFQAWCQANSDRCG</sequence>
<evidence type="ECO:0000256" key="8">
    <source>
        <dbReference type="SAM" id="MobiDB-lite"/>
    </source>
</evidence>
<keyword evidence="6 7" id="KW-0961">Cell wall biogenesis/degradation</keyword>
<evidence type="ECO:0000256" key="4">
    <source>
        <dbReference type="ARBA" id="ARBA00023136"/>
    </source>
</evidence>
<dbReference type="Pfam" id="PF02618">
    <property type="entry name" value="YceG"/>
    <property type="match status" value="1"/>
</dbReference>
<feature type="transmembrane region" description="Helical" evidence="7">
    <location>
        <begin position="152"/>
        <end position="170"/>
    </location>
</feature>
<keyword evidence="5 7" id="KW-0456">Lyase</keyword>
<comment type="subcellular location">
    <subcellularLocation>
        <location evidence="7">Cell membrane</location>
        <topology evidence="7">Single-pass membrane protein</topology>
    </subcellularLocation>
</comment>
<evidence type="ECO:0000313" key="10">
    <source>
        <dbReference type="Proteomes" id="UP000749311"/>
    </source>
</evidence>
<evidence type="ECO:0000313" key="9">
    <source>
        <dbReference type="EMBL" id="NIH56537.1"/>
    </source>
</evidence>
<evidence type="ECO:0000256" key="2">
    <source>
        <dbReference type="ARBA" id="ARBA00022692"/>
    </source>
</evidence>
<keyword evidence="3 7" id="KW-1133">Transmembrane helix</keyword>
<evidence type="ECO:0000256" key="3">
    <source>
        <dbReference type="ARBA" id="ARBA00022989"/>
    </source>
</evidence>
<feature type="compositionally biased region" description="Acidic residues" evidence="8">
    <location>
        <begin position="46"/>
        <end position="56"/>
    </location>
</feature>
<dbReference type="PANTHER" id="PTHR30518">
    <property type="entry name" value="ENDOLYTIC MUREIN TRANSGLYCOSYLASE"/>
    <property type="match status" value="1"/>
</dbReference>
<gene>
    <name evidence="7" type="primary">mltG</name>
    <name evidence="9" type="ORF">FB473_001182</name>
</gene>